<dbReference type="PANTHER" id="PTHR23028:SF53">
    <property type="entry name" value="ACYL_TRANSF_3 DOMAIN-CONTAINING PROTEIN"/>
    <property type="match status" value="1"/>
</dbReference>
<gene>
    <name evidence="3" type="ORF">H8Z76_01850</name>
</gene>
<feature type="transmembrane region" description="Helical" evidence="1">
    <location>
        <begin position="235"/>
        <end position="253"/>
    </location>
</feature>
<feature type="transmembrane region" description="Helical" evidence="1">
    <location>
        <begin position="140"/>
        <end position="162"/>
    </location>
</feature>
<feature type="transmembrane region" description="Helical" evidence="1">
    <location>
        <begin position="12"/>
        <end position="30"/>
    </location>
</feature>
<feature type="transmembrane region" description="Helical" evidence="1">
    <location>
        <begin position="304"/>
        <end position="327"/>
    </location>
</feature>
<keyword evidence="3" id="KW-0808">Transferase</keyword>
<protein>
    <submittedName>
        <fullName evidence="3">Acyltransferase</fullName>
    </submittedName>
</protein>
<keyword evidence="1" id="KW-0812">Transmembrane</keyword>
<comment type="caution">
    <text evidence="3">The sequence shown here is derived from an EMBL/GenBank/DDBJ whole genome shotgun (WGS) entry which is preliminary data.</text>
</comment>
<evidence type="ECO:0000313" key="4">
    <source>
        <dbReference type="Proteomes" id="UP000621540"/>
    </source>
</evidence>
<dbReference type="Pfam" id="PF01757">
    <property type="entry name" value="Acyl_transf_3"/>
    <property type="match status" value="1"/>
</dbReference>
<evidence type="ECO:0000259" key="2">
    <source>
        <dbReference type="Pfam" id="PF01757"/>
    </source>
</evidence>
<feature type="transmembrane region" description="Helical" evidence="1">
    <location>
        <begin position="174"/>
        <end position="193"/>
    </location>
</feature>
<keyword evidence="3" id="KW-0012">Acyltransferase</keyword>
<accession>A0ABR7I7M0</accession>
<sequence length="375" mass="44007">MEKARKINTLDYVRVIATLMVFMLHTLIFTSQKVGVDLNEYFRRLFIFKAPAWAGVWIFFILSGYFAGKGFAENKYTLNMRGILRYYILRFIKIGIPTYFFVFLCCTLLYPDFIFSDKYVLLRMMTFTYNGVPGLDGIGATWYVSSLMQMYLIVPGIVFLLEKIKTVMKNNANFFGYFWILLLAVGVVVRVILYKSGVNWYNRVYTFSPANLDLFIGGIVLNYVKKPEKKMSKHIIAWGIFIVAILLNCYLYLEADLGRIEYMFVYQYVFPSVYLFSVSLLILQNIEVKNETRIIKWINRIISWFSGISFQFYLWHSLILRCIFQMVTGRTPLALHIKLLLIVFVLTSVMATFFTKASEEILKPFQRRVQQLLHD</sequence>
<feature type="transmembrane region" description="Helical" evidence="1">
    <location>
        <begin position="333"/>
        <end position="354"/>
    </location>
</feature>
<dbReference type="Proteomes" id="UP000621540">
    <property type="component" value="Unassembled WGS sequence"/>
</dbReference>
<dbReference type="EMBL" id="JACOQH010000001">
    <property type="protein sequence ID" value="MBC5752779.1"/>
    <property type="molecule type" value="Genomic_DNA"/>
</dbReference>
<keyword evidence="1" id="KW-1133">Transmembrane helix</keyword>
<keyword evidence="4" id="KW-1185">Reference proteome</keyword>
<feature type="transmembrane region" description="Helical" evidence="1">
    <location>
        <begin position="50"/>
        <end position="67"/>
    </location>
</feature>
<feature type="domain" description="Acyltransferase 3" evidence="2">
    <location>
        <begin position="9"/>
        <end position="349"/>
    </location>
</feature>
<dbReference type="PANTHER" id="PTHR23028">
    <property type="entry name" value="ACETYLTRANSFERASE"/>
    <property type="match status" value="1"/>
</dbReference>
<evidence type="ECO:0000256" key="1">
    <source>
        <dbReference type="SAM" id="Phobius"/>
    </source>
</evidence>
<dbReference type="InterPro" id="IPR002656">
    <property type="entry name" value="Acyl_transf_3_dom"/>
</dbReference>
<dbReference type="RefSeq" id="WP_186981481.1">
    <property type="nucleotide sequence ID" value="NZ_JACOQH010000001.1"/>
</dbReference>
<name>A0ABR7I7M0_9FIRM</name>
<dbReference type="GO" id="GO:0016746">
    <property type="term" value="F:acyltransferase activity"/>
    <property type="evidence" value="ECO:0007669"/>
    <property type="project" value="UniProtKB-KW"/>
</dbReference>
<reference evidence="3 4" key="1">
    <citation type="submission" date="2020-08" db="EMBL/GenBank/DDBJ databases">
        <title>Genome public.</title>
        <authorList>
            <person name="Liu C."/>
            <person name="Sun Q."/>
        </authorList>
    </citation>
    <scope>NUCLEOTIDE SEQUENCE [LARGE SCALE GENOMIC DNA]</scope>
    <source>
        <strain evidence="3 4">BX0805</strain>
    </source>
</reference>
<proteinExistence type="predicted"/>
<feature type="transmembrane region" description="Helical" evidence="1">
    <location>
        <begin position="87"/>
        <end position="110"/>
    </location>
</feature>
<feature type="transmembrane region" description="Helical" evidence="1">
    <location>
        <begin position="265"/>
        <end position="283"/>
    </location>
</feature>
<organism evidence="3 4">
    <name type="scientific">Roseburia yibonii</name>
    <dbReference type="NCBI Taxonomy" id="2763063"/>
    <lineage>
        <taxon>Bacteria</taxon>
        <taxon>Bacillati</taxon>
        <taxon>Bacillota</taxon>
        <taxon>Clostridia</taxon>
        <taxon>Lachnospirales</taxon>
        <taxon>Lachnospiraceae</taxon>
        <taxon>Roseburia</taxon>
    </lineage>
</organism>
<keyword evidence="1" id="KW-0472">Membrane</keyword>
<evidence type="ECO:0000313" key="3">
    <source>
        <dbReference type="EMBL" id="MBC5752779.1"/>
    </source>
</evidence>
<dbReference type="InterPro" id="IPR050879">
    <property type="entry name" value="Acyltransferase_3"/>
</dbReference>